<dbReference type="Pfam" id="PF00550">
    <property type="entry name" value="PP-binding"/>
    <property type="match status" value="1"/>
</dbReference>
<dbReference type="EMBL" id="AQHF01000020">
    <property type="protein sequence ID" value="MBE0346180.1"/>
    <property type="molecule type" value="Genomic_DNA"/>
</dbReference>
<evidence type="ECO:0000259" key="8">
    <source>
        <dbReference type="PROSITE" id="PS50075"/>
    </source>
</evidence>
<evidence type="ECO:0000256" key="7">
    <source>
        <dbReference type="PROSITE-ProRule" id="PRU01363"/>
    </source>
</evidence>
<dbReference type="SUPFAM" id="SSF55048">
    <property type="entry name" value="Probable ACP-binding domain of malonyl-CoA ACP transacylase"/>
    <property type="match status" value="1"/>
</dbReference>
<name>A0A8I0MVV4_9GAMM</name>
<dbReference type="SMART" id="SM00825">
    <property type="entry name" value="PKS_KS"/>
    <property type="match status" value="1"/>
</dbReference>
<dbReference type="InterPro" id="IPR050091">
    <property type="entry name" value="PKS_NRPS_Biosynth_Enz"/>
</dbReference>
<dbReference type="PROSITE" id="PS52004">
    <property type="entry name" value="KS3_2"/>
    <property type="match status" value="1"/>
</dbReference>
<dbReference type="Pfam" id="PF08659">
    <property type="entry name" value="KR"/>
    <property type="match status" value="1"/>
</dbReference>
<dbReference type="Gene3D" id="3.30.70.3290">
    <property type="match status" value="1"/>
</dbReference>
<dbReference type="UniPathway" id="UPA00094"/>
<dbReference type="RefSeq" id="WP_147389118.1">
    <property type="nucleotide sequence ID" value="NZ_AQHF01000020.1"/>
</dbReference>
<comment type="caution">
    <text evidence="11">The sequence shown here is derived from an EMBL/GenBank/DDBJ whole genome shotgun (WGS) entry which is preliminary data.</text>
</comment>
<feature type="active site" description="Proton donor; for dehydratase activity" evidence="7">
    <location>
        <position position="1102"/>
    </location>
</feature>
<dbReference type="PROSITE" id="PS52019">
    <property type="entry name" value="PKS_MFAS_DH"/>
    <property type="match status" value="1"/>
</dbReference>
<feature type="domain" description="Ketosynthase family 3 (KS3)" evidence="9">
    <location>
        <begin position="11"/>
        <end position="440"/>
    </location>
</feature>
<evidence type="ECO:0000259" key="10">
    <source>
        <dbReference type="PROSITE" id="PS52019"/>
    </source>
</evidence>
<dbReference type="Gene3D" id="1.10.1200.10">
    <property type="entry name" value="ACP-like"/>
    <property type="match status" value="1"/>
</dbReference>
<dbReference type="InterPro" id="IPR049551">
    <property type="entry name" value="PKS_DH_C"/>
</dbReference>
<dbReference type="CDD" id="cd08955">
    <property type="entry name" value="KR_2_FAS_SDR_x"/>
    <property type="match status" value="1"/>
</dbReference>
<comment type="pathway">
    <text evidence="1">Lipid metabolism; fatty acid biosynthesis.</text>
</comment>
<dbReference type="InterPro" id="IPR016039">
    <property type="entry name" value="Thiolase-like"/>
</dbReference>
<comment type="similarity">
    <text evidence="2">Belongs to the short-chain dehydrogenases/reductases (SDR) family.</text>
</comment>
<dbReference type="PROSITE" id="PS00606">
    <property type="entry name" value="KS3_1"/>
    <property type="match status" value="1"/>
</dbReference>
<dbReference type="InterPro" id="IPR016036">
    <property type="entry name" value="Malonyl_transacylase_ACP-bd"/>
</dbReference>
<dbReference type="InterPro" id="IPR036291">
    <property type="entry name" value="NAD(P)-bd_dom_sf"/>
</dbReference>
<dbReference type="SMART" id="SM00827">
    <property type="entry name" value="PKS_AT"/>
    <property type="match status" value="1"/>
</dbReference>
<dbReference type="SUPFAM" id="SSF51735">
    <property type="entry name" value="NAD(P)-binding Rossmann-fold domains"/>
    <property type="match status" value="2"/>
</dbReference>
<evidence type="ECO:0008006" key="13">
    <source>
        <dbReference type="Google" id="ProtNLM"/>
    </source>
</evidence>
<dbReference type="SUPFAM" id="SSF52151">
    <property type="entry name" value="FabD/lysophospholipase-like"/>
    <property type="match status" value="1"/>
</dbReference>
<organism evidence="11 12">
    <name type="scientific">Pseudoalteromonas peptidolytica F12-50-A1</name>
    <dbReference type="NCBI Taxonomy" id="1315280"/>
    <lineage>
        <taxon>Bacteria</taxon>
        <taxon>Pseudomonadati</taxon>
        <taxon>Pseudomonadota</taxon>
        <taxon>Gammaproteobacteria</taxon>
        <taxon>Alteromonadales</taxon>
        <taxon>Pseudoalteromonadaceae</taxon>
        <taxon>Pseudoalteromonas</taxon>
    </lineage>
</organism>
<keyword evidence="12" id="KW-1185">Reference proteome</keyword>
<evidence type="ECO:0000313" key="12">
    <source>
        <dbReference type="Proteomes" id="UP000660708"/>
    </source>
</evidence>
<dbReference type="InterPro" id="IPR020807">
    <property type="entry name" value="PKS_DH"/>
</dbReference>
<feature type="active site" description="Proton acceptor; for dehydratase activity" evidence="7">
    <location>
        <position position="942"/>
    </location>
</feature>
<keyword evidence="5" id="KW-0808">Transferase</keyword>
<dbReference type="Pfam" id="PF16197">
    <property type="entry name" value="KAsynt_C_assoc"/>
    <property type="match status" value="1"/>
</dbReference>
<evidence type="ECO:0000259" key="9">
    <source>
        <dbReference type="PROSITE" id="PS52004"/>
    </source>
</evidence>
<dbReference type="Pfam" id="PF00698">
    <property type="entry name" value="Acyl_transf_1"/>
    <property type="match status" value="1"/>
</dbReference>
<evidence type="ECO:0000256" key="4">
    <source>
        <dbReference type="ARBA" id="ARBA00022553"/>
    </source>
</evidence>
<feature type="domain" description="PKS/mFAS DH" evidence="10">
    <location>
        <begin position="909"/>
        <end position="1179"/>
    </location>
</feature>
<keyword evidence="3" id="KW-0596">Phosphopantetheine</keyword>
<dbReference type="SUPFAM" id="SSF47336">
    <property type="entry name" value="ACP-like"/>
    <property type="match status" value="1"/>
</dbReference>
<dbReference type="Gene3D" id="3.10.129.110">
    <property type="entry name" value="Polyketide synthase dehydratase"/>
    <property type="match status" value="1"/>
</dbReference>
<accession>A0A8I0MVV4</accession>
<dbReference type="SMART" id="SM00826">
    <property type="entry name" value="PKS_DH"/>
    <property type="match status" value="1"/>
</dbReference>
<dbReference type="Pfam" id="PF00109">
    <property type="entry name" value="ketoacyl-synt"/>
    <property type="match status" value="1"/>
</dbReference>
<dbReference type="InterPro" id="IPR032821">
    <property type="entry name" value="PKS_assoc"/>
</dbReference>
<dbReference type="InterPro" id="IPR014030">
    <property type="entry name" value="Ketoacyl_synth_N"/>
</dbReference>
<dbReference type="InterPro" id="IPR018201">
    <property type="entry name" value="Ketoacyl_synth_AS"/>
</dbReference>
<dbReference type="InterPro" id="IPR020806">
    <property type="entry name" value="PKS_PP-bd"/>
</dbReference>
<dbReference type="InterPro" id="IPR057326">
    <property type="entry name" value="KR_dom"/>
</dbReference>
<proteinExistence type="inferred from homology"/>
<dbReference type="SMART" id="SM00822">
    <property type="entry name" value="PKS_KR"/>
    <property type="match status" value="1"/>
</dbReference>
<dbReference type="SMART" id="SM00823">
    <property type="entry name" value="PKS_PP"/>
    <property type="match status" value="1"/>
</dbReference>
<dbReference type="GO" id="GO:0031177">
    <property type="term" value="F:phosphopantetheine binding"/>
    <property type="evidence" value="ECO:0007669"/>
    <property type="project" value="InterPro"/>
</dbReference>
<dbReference type="PANTHER" id="PTHR43775:SF37">
    <property type="entry name" value="SI:DKEY-61P9.11"/>
    <property type="match status" value="1"/>
</dbReference>
<dbReference type="SUPFAM" id="SSF53901">
    <property type="entry name" value="Thiolase-like"/>
    <property type="match status" value="1"/>
</dbReference>
<evidence type="ECO:0000256" key="5">
    <source>
        <dbReference type="ARBA" id="ARBA00022679"/>
    </source>
</evidence>
<dbReference type="Pfam" id="PF02801">
    <property type="entry name" value="Ketoacyl-synt_C"/>
    <property type="match status" value="1"/>
</dbReference>
<feature type="domain" description="Carrier" evidence="8">
    <location>
        <begin position="1935"/>
        <end position="2013"/>
    </location>
</feature>
<dbReference type="InterPro" id="IPR020841">
    <property type="entry name" value="PKS_Beta-ketoAc_synthase_dom"/>
</dbReference>
<dbReference type="Gene3D" id="3.40.47.10">
    <property type="match status" value="1"/>
</dbReference>
<evidence type="ECO:0000313" key="11">
    <source>
        <dbReference type="EMBL" id="MBE0346180.1"/>
    </source>
</evidence>
<dbReference type="PROSITE" id="PS50075">
    <property type="entry name" value="CARRIER"/>
    <property type="match status" value="1"/>
</dbReference>
<sequence>MNNNQAATMPSNDIAVIGVSCRLPGDNNAPSDFHQFLLAGGNGITEIPKERWDISAYYDSDREKSGKMYVKNGGFLSGLSLFDAPFFGISPKEAPYIDPQQRWVLEATYEALENAGLDIEQLKGSDTSVFMGQFMHDFEQLQTASCAHDYVSSHSATGSSMTLTANRVSYCFDFHGTSLTLDTACSSSLVALDLACKAILNGDSRIALAGGVNLLLRPEMTMSICKASMLSPDGLCKSFSSDANGYVRSEGVAVVVLKKLADAINDHDPILAVIKASGTNQDGQTNGITVPNGLAQQRLLSKTLEFAGLSGQDIDYAEAHGTGTAVGDPIEVNALGSVLGIRDNKLMPCLIGSVKSNIGHTEPTAGLAGLIKTINAMNSGVIPKTLHCHTINPAINEAQLNIKVVTENTPWPDRADDTPRRAIVNSFGFGGTNANVVVEQATLTPTSNPDHAGVLQLFVSAKSAAALTAQVSAYLDYLAPLATHELPDFCRNSVLLRTAFKNRVVFTAKDKQTLMAQLEDFIFERPNKVFQSATSQQSASSPTALVFSGMGTTWQTMGKALYCSSKIFKQEIDKVDSALQHYVSWSLIDKMHNGGDEIHETQYAQPAIFACQIALFQLLTSYGIKADAIVGHSAGEVAASYCAGVYSFEDAIRIIYHRSRLQQTTTGEGKMLAVGISQAQAQTLCNEYPNKVSIAAINSSTAVTLAGDTDTLSEIAAQLDAEGEFAKFLNVDVPYHSPVMDKLEQPLLDALALLSPSEPSIALYSTVTGSLTQQQDWHAEYWPKNVREPVYFEKAINTLLDNGVRNFIEISPHAVLCNVIKQVASDLSVFTTPLILRNEDDEVQFAAALGALAVSGLLAPKLALNAINCFPNHTIKLPNYQWQHQSYWLEHPDVQLARVENKQKRDAFSDLCLPTLGQQLLSHQPIFQTKVNVKKQPYWSGHQVGTEVIYPGAAYVEAALQFARTQQPEPHAQFTLCDIEFNRPLYLGDEDITIETRYHTQNGTISLSSLEADTWHQQSRFTLDTHERGCHQGDTLSDTIQQFPQAISKADFYAHCHQLDMNYQAQFQSVLQCWKSSSQVIVEIHCESQDDSQVMLSPMLLDGAFQSFFQLVNKSYLPVKISEFTFYKKPTNRCFSVLDITLLSDPICIGDLHIYTLDGQLCVAIKGIELKPNTQHQLDSLKELKYHYNWQHAPVTQDAGDTQPNTVSILAENTDFSALHVLKNNSVVHITSDDDSASLIEKLQPYLSHTERLIVDVRHLANIEMRHGSLSQTVIERALVAPLHYFQAIQAVNWGKSLEIVIITKHSQGAGDTEINPLQSAIWGMLRVFSTENQQFKVTLLDIDAKPSSAETLKQLLLAQQLNDTEMAIRHGDVFVQKLAHLSSEACTESKDFTISTTPTGHYQWLMDDNCWVAYAQKNDDKAITPVRAVSISRAALSNRPSCFIYQLADHTKPKLVFANAGVTNYIDDALPFVSLPDISATWLTEHLAVLHRALALVQTLLTQTTAVSFFNPSTIESFVAISCLKIAGRVVHVIDSTDKSETTESIATLVLDPATSIPNSIQARLCYGAHIICITPPPTTQLSHDDYTFIKPTIQLDNSQSIHALHGLTVQIVELLNNDDRVLKQPSDCISVNALPTELAAEYLSVKFDTLPTFARKRHTPSEQFDKGSYLVTGGQGGIGLEIVNWLYEKGAKHIFVSGRSALSDSLNDTIQKAALSGCIIQYIQADISQYDDVVKVIEHIAHSGAPLKGVFHAAGVLKDATFSSQSAEHMYSVLAPKVNGAWYLHLATHALSLDYFVCFSSIAAIVGWAGQANYAAANAFMDGLCIARRQQGKSALSLNWGPWLEAGMAAQLSELEQQAMQQAGMYPLTSKEGLEELERTISSAMSQIGIFKVDWQDAKLATGSTVFSHFQTSTPEQNEDPIKTQLHAANSAARQTLIESRIKCDLATVLGLQDANNIESSASVFDYGLNSLMAIELKQRLQALCDDPLPASLVMKHDSVAKLTNFITTLYNEQLSAIDTVTDEQVVKVML</sequence>
<dbReference type="GO" id="GO:0004312">
    <property type="term" value="F:fatty acid synthase activity"/>
    <property type="evidence" value="ECO:0007669"/>
    <property type="project" value="TreeGrafter"/>
</dbReference>
<dbReference type="InterPro" id="IPR009081">
    <property type="entry name" value="PP-bd_ACP"/>
</dbReference>
<dbReference type="InterPro" id="IPR042104">
    <property type="entry name" value="PKS_dehydratase_sf"/>
</dbReference>
<dbReference type="Gene3D" id="3.40.50.720">
    <property type="entry name" value="NAD(P)-binding Rossmann-like Domain"/>
    <property type="match status" value="2"/>
</dbReference>
<dbReference type="FunFam" id="3.40.47.10:FF:000019">
    <property type="entry name" value="Polyketide synthase type I"/>
    <property type="match status" value="1"/>
</dbReference>
<evidence type="ECO:0000256" key="6">
    <source>
        <dbReference type="ARBA" id="ARBA00054155"/>
    </source>
</evidence>
<evidence type="ECO:0000256" key="2">
    <source>
        <dbReference type="ARBA" id="ARBA00006484"/>
    </source>
</evidence>
<dbReference type="InterPro" id="IPR001227">
    <property type="entry name" value="Ac_transferase_dom_sf"/>
</dbReference>
<dbReference type="Proteomes" id="UP000660708">
    <property type="component" value="Unassembled WGS sequence"/>
</dbReference>
<protein>
    <recommendedName>
        <fullName evidence="13">Polyketide synthase</fullName>
    </recommendedName>
</protein>
<dbReference type="Gene3D" id="3.40.366.10">
    <property type="entry name" value="Malonyl-Coenzyme A Acyl Carrier Protein, domain 2"/>
    <property type="match status" value="1"/>
</dbReference>
<evidence type="ECO:0000256" key="1">
    <source>
        <dbReference type="ARBA" id="ARBA00005194"/>
    </source>
</evidence>
<dbReference type="InterPro" id="IPR013968">
    <property type="entry name" value="PKS_KR"/>
</dbReference>
<dbReference type="Pfam" id="PF21089">
    <property type="entry name" value="PKS_DH_N"/>
    <property type="match status" value="1"/>
</dbReference>
<dbReference type="PANTHER" id="PTHR43775">
    <property type="entry name" value="FATTY ACID SYNTHASE"/>
    <property type="match status" value="1"/>
</dbReference>
<comment type="function">
    <text evidence="6">Involved in production of the polyketide antibiotic thailandamide.</text>
</comment>
<dbReference type="InterPro" id="IPR049900">
    <property type="entry name" value="PKS_mFAS_DH"/>
</dbReference>
<dbReference type="InterPro" id="IPR049552">
    <property type="entry name" value="PKS_DH_N"/>
</dbReference>
<keyword evidence="4" id="KW-0597">Phosphoprotein</keyword>
<dbReference type="InterPro" id="IPR014031">
    <property type="entry name" value="Ketoacyl_synth_C"/>
</dbReference>
<reference evidence="11 12" key="1">
    <citation type="submission" date="2015-06" db="EMBL/GenBank/DDBJ databases">
        <title>Genome sequence of Pseudoalteromonas peptidolytica.</title>
        <authorList>
            <person name="Xie B.-B."/>
            <person name="Rong J.-C."/>
            <person name="Qin Q.-L."/>
            <person name="Zhang Y.-Z."/>
        </authorList>
    </citation>
    <scope>NUCLEOTIDE SEQUENCE [LARGE SCALE GENOMIC DNA]</scope>
    <source>
        <strain evidence="11 12">F12-50-A1</strain>
    </source>
</reference>
<evidence type="ECO:0000256" key="3">
    <source>
        <dbReference type="ARBA" id="ARBA00022450"/>
    </source>
</evidence>
<dbReference type="GO" id="GO:0004315">
    <property type="term" value="F:3-oxoacyl-[acyl-carrier-protein] synthase activity"/>
    <property type="evidence" value="ECO:0007669"/>
    <property type="project" value="InterPro"/>
</dbReference>
<dbReference type="InterPro" id="IPR014043">
    <property type="entry name" value="Acyl_transferase_dom"/>
</dbReference>
<feature type="region of interest" description="C-terminal hotdog fold" evidence="7">
    <location>
        <begin position="1044"/>
        <end position="1179"/>
    </location>
</feature>
<feature type="region of interest" description="N-terminal hotdog fold" evidence="7">
    <location>
        <begin position="909"/>
        <end position="1030"/>
    </location>
</feature>
<dbReference type="InterPro" id="IPR016035">
    <property type="entry name" value="Acyl_Trfase/lysoPLipase"/>
</dbReference>
<dbReference type="CDD" id="cd00833">
    <property type="entry name" value="PKS"/>
    <property type="match status" value="1"/>
</dbReference>
<dbReference type="InterPro" id="IPR036736">
    <property type="entry name" value="ACP-like_sf"/>
</dbReference>
<gene>
    <name evidence="11" type="ORF">PPEP_a1231</name>
</gene>
<dbReference type="Pfam" id="PF14765">
    <property type="entry name" value="PS-DH"/>
    <property type="match status" value="1"/>
</dbReference>
<dbReference type="GO" id="GO:0006633">
    <property type="term" value="P:fatty acid biosynthetic process"/>
    <property type="evidence" value="ECO:0007669"/>
    <property type="project" value="UniProtKB-UniPathway"/>
</dbReference>